<protein>
    <submittedName>
        <fullName evidence="2">Uncharacterized protein</fullName>
    </submittedName>
</protein>
<evidence type="ECO:0000313" key="3">
    <source>
        <dbReference type="Proteomes" id="UP000315349"/>
    </source>
</evidence>
<keyword evidence="1" id="KW-0472">Membrane</keyword>
<dbReference type="Proteomes" id="UP000315349">
    <property type="component" value="Chromosome"/>
</dbReference>
<feature type="transmembrane region" description="Helical" evidence="1">
    <location>
        <begin position="46"/>
        <end position="68"/>
    </location>
</feature>
<accession>A0A518GTS6</accession>
<keyword evidence="3" id="KW-1185">Reference proteome</keyword>
<reference evidence="2 3" key="1">
    <citation type="submission" date="2019-02" db="EMBL/GenBank/DDBJ databases">
        <title>Deep-cultivation of Planctomycetes and their phenomic and genomic characterization uncovers novel biology.</title>
        <authorList>
            <person name="Wiegand S."/>
            <person name="Jogler M."/>
            <person name="Boedeker C."/>
            <person name="Pinto D."/>
            <person name="Vollmers J."/>
            <person name="Rivas-Marin E."/>
            <person name="Kohn T."/>
            <person name="Peeters S.H."/>
            <person name="Heuer A."/>
            <person name="Rast P."/>
            <person name="Oberbeckmann S."/>
            <person name="Bunk B."/>
            <person name="Jeske O."/>
            <person name="Meyerdierks A."/>
            <person name="Storesund J.E."/>
            <person name="Kallscheuer N."/>
            <person name="Luecker S."/>
            <person name="Lage O.M."/>
            <person name="Pohl T."/>
            <person name="Merkel B.J."/>
            <person name="Hornburger P."/>
            <person name="Mueller R.-W."/>
            <person name="Bruemmer F."/>
            <person name="Labrenz M."/>
            <person name="Spormann A.M."/>
            <person name="Op den Camp H."/>
            <person name="Overmann J."/>
            <person name="Amann R."/>
            <person name="Jetten M.S.M."/>
            <person name="Mascher T."/>
            <person name="Medema M.H."/>
            <person name="Devos D.P."/>
            <person name="Kaster A.-K."/>
            <person name="Ovreas L."/>
            <person name="Rohde M."/>
            <person name="Galperin M.Y."/>
            <person name="Jogler C."/>
        </authorList>
    </citation>
    <scope>NUCLEOTIDE SEQUENCE [LARGE SCALE GENOMIC DNA]</scope>
    <source>
        <strain evidence="2 3">Spb1</strain>
    </source>
</reference>
<keyword evidence="1" id="KW-0812">Transmembrane</keyword>
<dbReference type="AlphaFoldDB" id="A0A518GTS6"/>
<sequence>MSGCVCCPACGWSEEPGDDVRSGHCPICNRPTFRRVTRWDALREDLLKIAGVVVAFSLFASLGIWLTYPYNIEGNNVHLVVPIRLNRTQINDSPQGTTATFLLRNNSKYQFKKIEVQIELHGQPIQGRGSPSLGRFTKTVIDLPPFGEFQFIVKPEPGRASFQARDVFGWTAIVNSFELPPGYWNGRLERALTIRLEGEFETDSGNQFPVRLNGQRLTGESIPMPFNLPSRVAPRPIRPMELD</sequence>
<gene>
    <name evidence="2" type="ORF">Spb1_39380</name>
</gene>
<evidence type="ECO:0000256" key="1">
    <source>
        <dbReference type="SAM" id="Phobius"/>
    </source>
</evidence>
<evidence type="ECO:0000313" key="2">
    <source>
        <dbReference type="EMBL" id="QDV31991.1"/>
    </source>
</evidence>
<dbReference type="EMBL" id="CP036299">
    <property type="protein sequence ID" value="QDV31991.1"/>
    <property type="molecule type" value="Genomic_DNA"/>
</dbReference>
<keyword evidence="1" id="KW-1133">Transmembrane helix</keyword>
<dbReference type="KEGG" id="peh:Spb1_39380"/>
<name>A0A518GTS6_9PLAN</name>
<organism evidence="2 3">
    <name type="scientific">Planctopirus ephydatiae</name>
    <dbReference type="NCBI Taxonomy" id="2528019"/>
    <lineage>
        <taxon>Bacteria</taxon>
        <taxon>Pseudomonadati</taxon>
        <taxon>Planctomycetota</taxon>
        <taxon>Planctomycetia</taxon>
        <taxon>Planctomycetales</taxon>
        <taxon>Planctomycetaceae</taxon>
        <taxon>Planctopirus</taxon>
    </lineage>
</organism>
<proteinExistence type="predicted"/>
<dbReference type="RefSeq" id="WP_145303816.1">
    <property type="nucleotide sequence ID" value="NZ_CP036299.1"/>
</dbReference>